<dbReference type="EMBL" id="FCOX02000040">
    <property type="protein sequence ID" value="SAK99972.1"/>
    <property type="molecule type" value="Genomic_DNA"/>
</dbReference>
<proteinExistence type="predicted"/>
<sequence length="350" mass="39212">MVEGHATRRFDGFIGMESWERREQTVPEALKYFYDVRPFAHMLEDRRISTFVEGMIADGNAPPTAYNYGTMCLLAVYLPDRVLEVLDPDHVPEDNWWDWSNSREEARLKILDARMDRDAIWQVLTEFCMQHRADFIERDISELRSAIDKMLTDPQYLSVATAILKTNHRERLENARLRGREDVRIGIPSIDAADIPGEMFNTRSRDAISLDLYQKAVRYADYADARVQEEFSKLSFQGVLATRGTSGLIITVAACLGIFILLAFEVIPSAFAADSSSAVGSKTPFVPPLGLPLSVWVVMVAGFYLLLVVMVVVSIHAGYFAEKKNIKAAAFADGFGKLALGIFLGKISGI</sequence>
<reference evidence="2" key="1">
    <citation type="submission" date="2016-01" db="EMBL/GenBank/DDBJ databases">
        <authorList>
            <person name="Peeters C."/>
        </authorList>
    </citation>
    <scope>NUCLEOTIDE SEQUENCE</scope>
    <source>
        <strain evidence="2">LMG 29321</strain>
    </source>
</reference>
<dbReference type="Proteomes" id="UP000071859">
    <property type="component" value="Unassembled WGS sequence"/>
</dbReference>
<evidence type="ECO:0000313" key="3">
    <source>
        <dbReference type="Proteomes" id="UP000071859"/>
    </source>
</evidence>
<comment type="caution">
    <text evidence="2">The sequence shown here is derived from an EMBL/GenBank/DDBJ whole genome shotgun (WGS) entry which is preliminary data.</text>
</comment>
<gene>
    <name evidence="2" type="ORF">AWB78_05862</name>
</gene>
<keyword evidence="1" id="KW-1133">Transmembrane helix</keyword>
<feature type="transmembrane region" description="Helical" evidence="1">
    <location>
        <begin position="248"/>
        <end position="273"/>
    </location>
</feature>
<keyword evidence="1" id="KW-0812">Transmembrane</keyword>
<name>A0A158DZD2_9BURK</name>
<evidence type="ECO:0000256" key="1">
    <source>
        <dbReference type="SAM" id="Phobius"/>
    </source>
</evidence>
<feature type="transmembrane region" description="Helical" evidence="1">
    <location>
        <begin position="293"/>
        <end position="317"/>
    </location>
</feature>
<keyword evidence="3" id="KW-1185">Reference proteome</keyword>
<evidence type="ECO:0000313" key="2">
    <source>
        <dbReference type="EMBL" id="SAK99972.1"/>
    </source>
</evidence>
<accession>A0A158DZD2</accession>
<organism evidence="2 3">
    <name type="scientific">Caballeronia calidae</name>
    <dbReference type="NCBI Taxonomy" id="1777139"/>
    <lineage>
        <taxon>Bacteria</taxon>
        <taxon>Pseudomonadati</taxon>
        <taxon>Pseudomonadota</taxon>
        <taxon>Betaproteobacteria</taxon>
        <taxon>Burkholderiales</taxon>
        <taxon>Burkholderiaceae</taxon>
        <taxon>Caballeronia</taxon>
    </lineage>
</organism>
<protein>
    <submittedName>
        <fullName evidence="2">Uncharacterized protein</fullName>
    </submittedName>
</protein>
<keyword evidence="1" id="KW-0472">Membrane</keyword>
<dbReference type="AlphaFoldDB" id="A0A158DZD2"/>